<dbReference type="EMBL" id="KB097144">
    <property type="protein sequence ID" value="ESN98494.1"/>
    <property type="molecule type" value="Genomic_DNA"/>
</dbReference>
<dbReference type="PANTHER" id="PTHR45713">
    <property type="entry name" value="FTP DOMAIN-CONTAINING PROTEIN"/>
    <property type="match status" value="1"/>
</dbReference>
<organism evidence="5 6">
    <name type="scientific">Helobdella robusta</name>
    <name type="common">Californian leech</name>
    <dbReference type="NCBI Taxonomy" id="6412"/>
    <lineage>
        <taxon>Eukaryota</taxon>
        <taxon>Metazoa</taxon>
        <taxon>Spiralia</taxon>
        <taxon>Lophotrochozoa</taxon>
        <taxon>Annelida</taxon>
        <taxon>Clitellata</taxon>
        <taxon>Hirudinea</taxon>
        <taxon>Rhynchobdellida</taxon>
        <taxon>Glossiphoniidae</taxon>
        <taxon>Helobdella</taxon>
    </lineage>
</organism>
<dbReference type="KEGG" id="hro:HELRODRAFT_176969"/>
<keyword evidence="3" id="KW-0732">Signal</keyword>
<dbReference type="Gene3D" id="2.60.120.260">
    <property type="entry name" value="Galactose-binding domain-like"/>
    <property type="match status" value="1"/>
</dbReference>
<proteinExistence type="predicted"/>
<accession>T1FB30</accession>
<evidence type="ECO:0000313" key="4">
    <source>
        <dbReference type="EMBL" id="ESN98494.1"/>
    </source>
</evidence>
<name>T1FB30_HELRO</name>
<feature type="region of interest" description="Disordered" evidence="1">
    <location>
        <begin position="526"/>
        <end position="567"/>
    </location>
</feature>
<feature type="chain" id="PRO_5010980459" description="Fucolectin tachylectin-4 pentraxin-1 domain-containing protein" evidence="3">
    <location>
        <begin position="27"/>
        <end position="567"/>
    </location>
</feature>
<feature type="compositionally biased region" description="Low complexity" evidence="1">
    <location>
        <begin position="413"/>
        <end position="429"/>
    </location>
</feature>
<dbReference type="InterPro" id="IPR008979">
    <property type="entry name" value="Galactose-bd-like_sf"/>
</dbReference>
<evidence type="ECO:0008006" key="7">
    <source>
        <dbReference type="Google" id="ProtNLM"/>
    </source>
</evidence>
<sequence>MKSKLQSTSIIRCLWLVISSSTIVNSDLIPIIGSRNSPDSTADPDHVTSLAYDNDESSFAFVSIDSESSVAWFQFDLGAIYIIDESHYLTAYMISASIVDSTDLIPDRQVCYLDMRAQPPPPRMAVRRLCLPDMLFGRYITIEKQAQPYLNKLAIAEVRIYGTPKGGITDVTRSKELVKLVRQNFNEFEEYPAGSAIDGQLNTCSFTATEYKSLRGKVGWWQVEFAEEVPVKACLLSNVKLNDFDAYNYMETFAVVVTKEADELPVSNDLDLATIKKDSICYTYNRSHTVIPEWGTVLYLPCQRTMLGRYVTVIQMSPGTRKDAMNICEFSVLQTEQPSTSTTTTTTTTATTTTTTITTTTTTSFTTSTDETTNPVPLPTSPTSSSIPPPSSSSSTSSSTSSTNNGFVPIDNSSSSSSSPSSSSSSSQSNAVALGVGLGIGLGIPILIALAVLAFCCRHKIAAAAGKKSDKPVEIGQVTNAIYVHPRDGLTVKQKGYVEDSVIMDLPYDPSIQWENGAFESEDNIEADETSDNSTFGQRHQPQQRVIDENDSGHVSDKVPNRPNFVL</sequence>
<keyword evidence="2" id="KW-0472">Membrane</keyword>
<dbReference type="AlphaFoldDB" id="T1FB30"/>
<dbReference type="InParanoid" id="T1FB30"/>
<evidence type="ECO:0000256" key="1">
    <source>
        <dbReference type="SAM" id="MobiDB-lite"/>
    </source>
</evidence>
<dbReference type="Proteomes" id="UP000015101">
    <property type="component" value="Unassembled WGS sequence"/>
</dbReference>
<feature type="compositionally biased region" description="Low complexity" evidence="1">
    <location>
        <begin position="362"/>
        <end position="373"/>
    </location>
</feature>
<reference evidence="4 6" key="2">
    <citation type="journal article" date="2013" name="Nature">
        <title>Insights into bilaterian evolution from three spiralian genomes.</title>
        <authorList>
            <person name="Simakov O."/>
            <person name="Marletaz F."/>
            <person name="Cho S.J."/>
            <person name="Edsinger-Gonzales E."/>
            <person name="Havlak P."/>
            <person name="Hellsten U."/>
            <person name="Kuo D.H."/>
            <person name="Larsson T."/>
            <person name="Lv J."/>
            <person name="Arendt D."/>
            <person name="Savage R."/>
            <person name="Osoegawa K."/>
            <person name="de Jong P."/>
            <person name="Grimwood J."/>
            <person name="Chapman J.A."/>
            <person name="Shapiro H."/>
            <person name="Aerts A."/>
            <person name="Otillar R.P."/>
            <person name="Terry A.Y."/>
            <person name="Boore J.L."/>
            <person name="Grigoriev I.V."/>
            <person name="Lindberg D.R."/>
            <person name="Seaver E.C."/>
            <person name="Weisblat D.A."/>
            <person name="Putnam N.H."/>
            <person name="Rokhsar D.S."/>
        </authorList>
    </citation>
    <scope>NUCLEOTIDE SEQUENCE</scope>
</reference>
<dbReference type="PANTHER" id="PTHR45713:SF15">
    <property type="entry name" value="F5_8 TYPE C DOMAIN-CONTAINING PROTEIN"/>
    <property type="match status" value="1"/>
</dbReference>
<reference evidence="6" key="1">
    <citation type="submission" date="2012-12" db="EMBL/GenBank/DDBJ databases">
        <authorList>
            <person name="Hellsten U."/>
            <person name="Grimwood J."/>
            <person name="Chapman J.A."/>
            <person name="Shapiro H."/>
            <person name="Aerts A."/>
            <person name="Otillar R.P."/>
            <person name="Terry A.Y."/>
            <person name="Boore J.L."/>
            <person name="Simakov O."/>
            <person name="Marletaz F."/>
            <person name="Cho S.-J."/>
            <person name="Edsinger-Gonzales E."/>
            <person name="Havlak P."/>
            <person name="Kuo D.-H."/>
            <person name="Larsson T."/>
            <person name="Lv J."/>
            <person name="Arendt D."/>
            <person name="Savage R."/>
            <person name="Osoegawa K."/>
            <person name="de Jong P."/>
            <person name="Lindberg D.R."/>
            <person name="Seaver E.C."/>
            <person name="Weisblat D.A."/>
            <person name="Putnam N.H."/>
            <person name="Grigoriev I.V."/>
            <person name="Rokhsar D.S."/>
        </authorList>
    </citation>
    <scope>NUCLEOTIDE SEQUENCE</scope>
</reference>
<dbReference type="SUPFAM" id="SSF49785">
    <property type="entry name" value="Galactose-binding domain-like"/>
    <property type="match status" value="2"/>
</dbReference>
<evidence type="ECO:0000313" key="6">
    <source>
        <dbReference type="Proteomes" id="UP000015101"/>
    </source>
</evidence>
<dbReference type="RefSeq" id="XP_009023444.1">
    <property type="nucleotide sequence ID" value="XM_009025196.1"/>
</dbReference>
<keyword evidence="2" id="KW-0812">Transmembrane</keyword>
<feature type="compositionally biased region" description="Polar residues" evidence="1">
    <location>
        <begin position="532"/>
        <end position="544"/>
    </location>
</feature>
<dbReference type="GeneID" id="20206029"/>
<feature type="compositionally biased region" description="Basic and acidic residues" evidence="1">
    <location>
        <begin position="546"/>
        <end position="560"/>
    </location>
</feature>
<dbReference type="HOGENOM" id="CLU_480836_0_0_1"/>
<dbReference type="STRING" id="6412.T1FB30"/>
<protein>
    <recommendedName>
        <fullName evidence="7">Fucolectin tachylectin-4 pentraxin-1 domain-containing protein</fullName>
    </recommendedName>
</protein>
<keyword evidence="6" id="KW-1185">Reference proteome</keyword>
<keyword evidence="2" id="KW-1133">Transmembrane helix</keyword>
<dbReference type="EMBL" id="AMQM01005891">
    <property type="status" value="NOT_ANNOTATED_CDS"/>
    <property type="molecule type" value="Genomic_DNA"/>
</dbReference>
<feature type="compositionally biased region" description="Low complexity" evidence="1">
    <location>
        <begin position="381"/>
        <end position="403"/>
    </location>
</feature>
<dbReference type="CTD" id="20206029"/>
<evidence type="ECO:0000313" key="5">
    <source>
        <dbReference type="EnsemblMetazoa" id="HelroP176969"/>
    </source>
</evidence>
<dbReference type="InterPro" id="IPR051941">
    <property type="entry name" value="BG_Antigen-Binding_Lectin"/>
</dbReference>
<gene>
    <name evidence="5" type="primary">20206029</name>
    <name evidence="4" type="ORF">HELRODRAFT_176969</name>
</gene>
<feature type="transmembrane region" description="Helical" evidence="2">
    <location>
        <begin position="431"/>
        <end position="457"/>
    </location>
</feature>
<evidence type="ECO:0000256" key="2">
    <source>
        <dbReference type="SAM" id="Phobius"/>
    </source>
</evidence>
<evidence type="ECO:0000256" key="3">
    <source>
        <dbReference type="SAM" id="SignalP"/>
    </source>
</evidence>
<feature type="signal peptide" evidence="3">
    <location>
        <begin position="1"/>
        <end position="26"/>
    </location>
</feature>
<dbReference type="EMBL" id="AMQM01005890">
    <property type="status" value="NOT_ANNOTATED_CDS"/>
    <property type="molecule type" value="Genomic_DNA"/>
</dbReference>
<reference evidence="5" key="3">
    <citation type="submission" date="2015-06" db="UniProtKB">
        <authorList>
            <consortium name="EnsemblMetazoa"/>
        </authorList>
    </citation>
    <scope>IDENTIFICATION</scope>
</reference>
<dbReference type="EnsemblMetazoa" id="HelroT176969">
    <property type="protein sequence ID" value="HelroP176969"/>
    <property type="gene ID" value="HelroG176969"/>
</dbReference>
<feature type="region of interest" description="Disordered" evidence="1">
    <location>
        <begin position="362"/>
        <end position="429"/>
    </location>
</feature>